<protein>
    <submittedName>
        <fullName evidence="2">DUF91 domain-containing protein</fullName>
    </submittedName>
</protein>
<organism evidence="2 3">
    <name type="scientific">Candidatus Ruthenibacterium merdavium</name>
    <dbReference type="NCBI Taxonomy" id="2838752"/>
    <lineage>
        <taxon>Bacteria</taxon>
        <taxon>Bacillati</taxon>
        <taxon>Bacillota</taxon>
        <taxon>Clostridia</taxon>
        <taxon>Eubacteriales</taxon>
        <taxon>Oscillospiraceae</taxon>
        <taxon>Ruthenibacterium</taxon>
    </lineage>
</organism>
<evidence type="ECO:0000259" key="1">
    <source>
        <dbReference type="Pfam" id="PF18899"/>
    </source>
</evidence>
<dbReference type="AlphaFoldDB" id="A0A9D2Q2T5"/>
<dbReference type="EMBL" id="DWWA01000018">
    <property type="protein sequence ID" value="HJC71804.1"/>
    <property type="molecule type" value="Genomic_DNA"/>
</dbReference>
<name>A0A9D2Q2T5_9FIRM</name>
<evidence type="ECO:0000313" key="3">
    <source>
        <dbReference type="Proteomes" id="UP000823918"/>
    </source>
</evidence>
<feature type="domain" description="DUF5655" evidence="1">
    <location>
        <begin position="193"/>
        <end position="297"/>
    </location>
</feature>
<dbReference type="Gene3D" id="3.40.1350.10">
    <property type="match status" value="1"/>
</dbReference>
<comment type="caution">
    <text evidence="2">The sequence shown here is derived from an EMBL/GenBank/DDBJ whole genome shotgun (WGS) entry which is preliminary data.</text>
</comment>
<dbReference type="Pfam" id="PF18899">
    <property type="entry name" value="DUF5655"/>
    <property type="match status" value="1"/>
</dbReference>
<dbReference type="GO" id="GO:0003676">
    <property type="term" value="F:nucleic acid binding"/>
    <property type="evidence" value="ECO:0007669"/>
    <property type="project" value="InterPro"/>
</dbReference>
<dbReference type="InterPro" id="IPR043714">
    <property type="entry name" value="DUF5655"/>
</dbReference>
<dbReference type="Proteomes" id="UP000823918">
    <property type="component" value="Unassembled WGS sequence"/>
</dbReference>
<sequence>MADIKLFNIKGEVKEYQSGTVTLEKELQTVIEQNMETFFGVTFLASEYRTTDGGRMDSIGIDENHCPVIFEYKRSMKENVINQGLFYLNWLLDHKDSFKVLVIEKLGLDAANEIDWSMPRVVCIAGDFTRYDESAIKQMNRNISLIRYKKFGEDLLMFEQINENIAVSNDDNSATTSAISKVGHKSFAEKKKDTASEILALYEDVRNYIMSLGDDITENQLKHYVAFKKMKNIVCAEIQKKCLILYLKLDVNTIEYEEGFTRDMTHSGHFGTGDVSVVIRNRTDYEKAKALLDRAYNEN</sequence>
<evidence type="ECO:0000313" key="2">
    <source>
        <dbReference type="EMBL" id="HJC71804.1"/>
    </source>
</evidence>
<reference evidence="2" key="2">
    <citation type="submission" date="2021-04" db="EMBL/GenBank/DDBJ databases">
        <authorList>
            <person name="Gilroy R."/>
        </authorList>
    </citation>
    <scope>NUCLEOTIDE SEQUENCE</scope>
    <source>
        <strain evidence="2">5933</strain>
    </source>
</reference>
<gene>
    <name evidence="2" type="ORF">H9698_03290</name>
</gene>
<dbReference type="InterPro" id="IPR011856">
    <property type="entry name" value="tRNA_endonuc-like_dom_sf"/>
</dbReference>
<reference evidence="2" key="1">
    <citation type="journal article" date="2021" name="PeerJ">
        <title>Extensive microbial diversity within the chicken gut microbiome revealed by metagenomics and culture.</title>
        <authorList>
            <person name="Gilroy R."/>
            <person name="Ravi A."/>
            <person name="Getino M."/>
            <person name="Pursley I."/>
            <person name="Horton D.L."/>
            <person name="Alikhan N.F."/>
            <person name="Baker D."/>
            <person name="Gharbi K."/>
            <person name="Hall N."/>
            <person name="Watson M."/>
            <person name="Adriaenssens E.M."/>
            <person name="Foster-Nyarko E."/>
            <person name="Jarju S."/>
            <person name="Secka A."/>
            <person name="Antonio M."/>
            <person name="Oren A."/>
            <person name="Chaudhuri R.R."/>
            <person name="La Ragione R."/>
            <person name="Hildebrand F."/>
            <person name="Pallen M.J."/>
        </authorList>
    </citation>
    <scope>NUCLEOTIDE SEQUENCE</scope>
    <source>
        <strain evidence="2">5933</strain>
    </source>
</reference>
<accession>A0A9D2Q2T5</accession>
<proteinExistence type="predicted"/>